<gene>
    <name evidence="5" type="ORF">KS407_21025</name>
</gene>
<dbReference type="Gene3D" id="1.10.10.10">
    <property type="entry name" value="Winged helix-like DNA-binding domain superfamily/Winged helix DNA-binding domain"/>
    <property type="match status" value="1"/>
</dbReference>
<evidence type="ECO:0000256" key="2">
    <source>
        <dbReference type="SAM" id="MobiDB-lite"/>
    </source>
</evidence>
<reference evidence="5 6" key="1">
    <citation type="submission" date="2021-06" db="EMBL/GenBank/DDBJ databases">
        <title>Bacillus sp. RD4P76, an endophyte from a halophyte.</title>
        <authorList>
            <person name="Sun J.-Q."/>
        </authorList>
    </citation>
    <scope>NUCLEOTIDE SEQUENCE [LARGE SCALE GENOMIC DNA]</scope>
    <source>
        <strain evidence="5 6">JCM 17098</strain>
    </source>
</reference>
<dbReference type="RefSeq" id="WP_088075122.1">
    <property type="nucleotide sequence ID" value="NZ_JAHQCR010000088.1"/>
</dbReference>
<evidence type="ECO:0000256" key="1">
    <source>
        <dbReference type="ARBA" id="ARBA00093462"/>
    </source>
</evidence>
<dbReference type="Pfam" id="PF07261">
    <property type="entry name" value="DnaB_2"/>
    <property type="match status" value="1"/>
</dbReference>
<dbReference type="PANTHER" id="PTHR37293">
    <property type="entry name" value="PHAGE REPLICATION PROTEIN-RELATED"/>
    <property type="match status" value="1"/>
</dbReference>
<keyword evidence="6" id="KW-1185">Reference proteome</keyword>
<name>A0ABS6JZ97_9BACI</name>
<feature type="domain" description="DnaB/C C-terminal" evidence="3">
    <location>
        <begin position="132"/>
        <end position="204"/>
    </location>
</feature>
<dbReference type="NCBIfam" id="TIGR01446">
    <property type="entry name" value="DnaD_dom"/>
    <property type="match status" value="1"/>
</dbReference>
<comment type="caution">
    <text evidence="5">The sequence shown here is derived from an EMBL/GenBank/DDBJ whole genome shotgun (WGS) entry which is preliminary data.</text>
</comment>
<evidence type="ECO:0000313" key="6">
    <source>
        <dbReference type="Proteomes" id="UP000790580"/>
    </source>
</evidence>
<dbReference type="Proteomes" id="UP000790580">
    <property type="component" value="Unassembled WGS sequence"/>
</dbReference>
<dbReference type="Pfam" id="PF21984">
    <property type="entry name" value="DnaD_N"/>
    <property type="match status" value="1"/>
</dbReference>
<dbReference type="InterPro" id="IPR034829">
    <property type="entry name" value="DnaD-like_sf"/>
</dbReference>
<dbReference type="InterPro" id="IPR006343">
    <property type="entry name" value="DnaB/C_C"/>
</dbReference>
<evidence type="ECO:0000313" key="5">
    <source>
        <dbReference type="EMBL" id="MBU9723908.1"/>
    </source>
</evidence>
<accession>A0ABS6JZ97</accession>
<feature type="domain" description="DnaD N-terminal" evidence="4">
    <location>
        <begin position="19"/>
        <end position="114"/>
    </location>
</feature>
<dbReference type="InterPro" id="IPR036390">
    <property type="entry name" value="WH_DNA-bd_sf"/>
</dbReference>
<feature type="region of interest" description="Disordered" evidence="2">
    <location>
        <begin position="201"/>
        <end position="229"/>
    </location>
</feature>
<dbReference type="PANTHER" id="PTHR37293:SF6">
    <property type="entry name" value="DNA REPLICATION PROTEIN DNAD"/>
    <property type="match status" value="1"/>
</dbReference>
<dbReference type="InterPro" id="IPR036388">
    <property type="entry name" value="WH-like_DNA-bd_sf"/>
</dbReference>
<sequence>MNLNEKQLLTLFMDKPFFIPTSIFTSYTKIGLNDQQFLLLMHIHQFSQEGNSFPTPNQLQERMGVDETECTNLLKNLIKRGFLTIEEEQDSDGRLSEAFSIKPLYEKMLLFLDNSGMEQANQTKQMVEGQLFRRFEEEFSRPLSPMEMEMISMWLDEDGHATEMIEAALRESVVSGKLSFRYIDRILFDWKKNGIRSVQQAKLHGERIRQKSKGTTSRTDNKAESSKVRHPHYNWLKPDKY</sequence>
<proteinExistence type="inferred from homology"/>
<organism evidence="5 6">
    <name type="scientific">Evansella alkalicola</name>
    <dbReference type="NCBI Taxonomy" id="745819"/>
    <lineage>
        <taxon>Bacteria</taxon>
        <taxon>Bacillati</taxon>
        <taxon>Bacillota</taxon>
        <taxon>Bacilli</taxon>
        <taxon>Bacillales</taxon>
        <taxon>Bacillaceae</taxon>
        <taxon>Evansella</taxon>
    </lineage>
</organism>
<dbReference type="SUPFAM" id="SSF46785">
    <property type="entry name" value="Winged helix' DNA-binding domain"/>
    <property type="match status" value="1"/>
</dbReference>
<evidence type="ECO:0000259" key="4">
    <source>
        <dbReference type="Pfam" id="PF21984"/>
    </source>
</evidence>
<dbReference type="EMBL" id="JAHQCR010000088">
    <property type="protein sequence ID" value="MBU9723908.1"/>
    <property type="molecule type" value="Genomic_DNA"/>
</dbReference>
<protein>
    <submittedName>
        <fullName evidence="5">DnaD domain-containing protein</fullName>
    </submittedName>
</protein>
<comment type="similarity">
    <text evidence="1">Belongs to the DnaB/DnaD family.</text>
</comment>
<dbReference type="SUPFAM" id="SSF158499">
    <property type="entry name" value="DnaD domain-like"/>
    <property type="match status" value="1"/>
</dbReference>
<dbReference type="Gene3D" id="1.10.10.630">
    <property type="entry name" value="DnaD domain-like"/>
    <property type="match status" value="1"/>
</dbReference>
<evidence type="ECO:0000259" key="3">
    <source>
        <dbReference type="Pfam" id="PF07261"/>
    </source>
</evidence>
<dbReference type="InterPro" id="IPR053162">
    <property type="entry name" value="DnaD"/>
</dbReference>
<dbReference type="InterPro" id="IPR053843">
    <property type="entry name" value="DnaD_N"/>
</dbReference>